<reference evidence="1" key="1">
    <citation type="submission" date="2020-05" db="UniProtKB">
        <authorList>
            <consortium name="EnsemblMetazoa"/>
        </authorList>
    </citation>
    <scope>IDENTIFICATION</scope>
    <source>
        <strain evidence="1">USDA</strain>
    </source>
</reference>
<dbReference type="Proteomes" id="UP000095300">
    <property type="component" value="Unassembled WGS sequence"/>
</dbReference>
<dbReference type="AlphaFoldDB" id="A0A1I8NLS5"/>
<evidence type="ECO:0000313" key="2">
    <source>
        <dbReference type="Proteomes" id="UP000095300"/>
    </source>
</evidence>
<dbReference type="GO" id="GO:0008080">
    <property type="term" value="F:N-acetyltransferase activity"/>
    <property type="evidence" value="ECO:0007669"/>
    <property type="project" value="TreeGrafter"/>
</dbReference>
<dbReference type="VEuPathDB" id="VectorBase:SCAU000131"/>
<dbReference type="KEGG" id="scac:106088002"/>
<dbReference type="PANTHER" id="PTHR20905">
    <property type="entry name" value="N-ACETYLTRANSFERASE-RELATED"/>
    <property type="match status" value="1"/>
</dbReference>
<dbReference type="Gene3D" id="3.40.630.30">
    <property type="match status" value="1"/>
</dbReference>
<name>A0A1I8NLS5_STOCA</name>
<sequence>MADNKFKIRIIMPEDQERVIHFYIENFYRYEPVFSSTPKMVPGPRDLADIVECIRGGTSIICYHESDKAEEEIVGAFLCTAKERTYVRKLFEAAALEGNTKYGHYLRLLGILHREAAICNRYKVEEIFFTFMACVAPKWRHRNILKLLGDESIALATKLGYKVYTVDCTSNFSSRVCESLKMDRLVTLRYDEFLDTNGKPYFVIPHPHVAAITYAIRLPYQLKAFKSTSKL</sequence>
<dbReference type="PANTHER" id="PTHR20905:SF1">
    <property type="entry name" value="AT07410P-RELATED"/>
    <property type="match status" value="1"/>
</dbReference>
<evidence type="ECO:0000313" key="1">
    <source>
        <dbReference type="EnsemblMetazoa" id="SCAU000131-PA"/>
    </source>
</evidence>
<dbReference type="SUPFAM" id="SSF55729">
    <property type="entry name" value="Acyl-CoA N-acyltransferases (Nat)"/>
    <property type="match status" value="1"/>
</dbReference>
<protein>
    <recommendedName>
        <fullName evidence="3">N-acetyltransferase domain-containing protein</fullName>
    </recommendedName>
</protein>
<gene>
    <name evidence="1" type="primary">106088002</name>
</gene>
<dbReference type="InterPro" id="IPR016181">
    <property type="entry name" value="Acyl_CoA_acyltransferase"/>
</dbReference>
<proteinExistence type="predicted"/>
<dbReference type="OrthoDB" id="8113373at2759"/>
<keyword evidence="2" id="KW-1185">Reference proteome</keyword>
<dbReference type="EnsemblMetazoa" id="SCAU000131-RA">
    <property type="protein sequence ID" value="SCAU000131-PA"/>
    <property type="gene ID" value="SCAU000131"/>
</dbReference>
<evidence type="ECO:0008006" key="3">
    <source>
        <dbReference type="Google" id="ProtNLM"/>
    </source>
</evidence>
<organism evidence="1 2">
    <name type="scientific">Stomoxys calcitrans</name>
    <name type="common">Stable fly</name>
    <name type="synonym">Conops calcitrans</name>
    <dbReference type="NCBI Taxonomy" id="35570"/>
    <lineage>
        <taxon>Eukaryota</taxon>
        <taxon>Metazoa</taxon>
        <taxon>Ecdysozoa</taxon>
        <taxon>Arthropoda</taxon>
        <taxon>Hexapoda</taxon>
        <taxon>Insecta</taxon>
        <taxon>Pterygota</taxon>
        <taxon>Neoptera</taxon>
        <taxon>Endopterygota</taxon>
        <taxon>Diptera</taxon>
        <taxon>Brachycera</taxon>
        <taxon>Muscomorpha</taxon>
        <taxon>Muscoidea</taxon>
        <taxon>Muscidae</taxon>
        <taxon>Stomoxys</taxon>
    </lineage>
</organism>
<accession>A0A1I8NLS5</accession>